<sequence>MINAGTLVRLLNVSPGDMEGVLEGLDDVFQNELEDIGRVYKKVAGFETESVNVKPNETEDASEIAAAICKV</sequence>
<proteinExistence type="predicted"/>
<dbReference type="Proteomes" id="UP000310108">
    <property type="component" value="Unassembled WGS sequence"/>
</dbReference>
<organism evidence="1 2">
    <name type="scientific">Colletotrichum tanaceti</name>
    <dbReference type="NCBI Taxonomy" id="1306861"/>
    <lineage>
        <taxon>Eukaryota</taxon>
        <taxon>Fungi</taxon>
        <taxon>Dikarya</taxon>
        <taxon>Ascomycota</taxon>
        <taxon>Pezizomycotina</taxon>
        <taxon>Sordariomycetes</taxon>
        <taxon>Hypocreomycetidae</taxon>
        <taxon>Glomerellales</taxon>
        <taxon>Glomerellaceae</taxon>
        <taxon>Colletotrichum</taxon>
        <taxon>Colletotrichum destructivum species complex</taxon>
    </lineage>
</organism>
<accession>A0A4U6XA66</accession>
<reference evidence="1 2" key="1">
    <citation type="journal article" date="2019" name="PLoS ONE">
        <title>Comparative genome analysis indicates high evolutionary potential of pathogenicity genes in Colletotrichum tanaceti.</title>
        <authorList>
            <person name="Lelwala R.V."/>
            <person name="Korhonen P.K."/>
            <person name="Young N.D."/>
            <person name="Scott J.B."/>
            <person name="Ades P.A."/>
            <person name="Gasser R.B."/>
            <person name="Taylor P.W.J."/>
        </authorList>
    </citation>
    <scope>NUCLEOTIDE SEQUENCE [LARGE SCALE GENOMIC DNA]</scope>
    <source>
        <strain evidence="1">BRIP57314</strain>
    </source>
</reference>
<keyword evidence="2" id="KW-1185">Reference proteome</keyword>
<dbReference type="EMBL" id="PJEX01000269">
    <property type="protein sequence ID" value="TKW51989.1"/>
    <property type="molecule type" value="Genomic_DNA"/>
</dbReference>
<comment type="caution">
    <text evidence="1">The sequence shown here is derived from an EMBL/GenBank/DDBJ whole genome shotgun (WGS) entry which is preliminary data.</text>
</comment>
<protein>
    <submittedName>
        <fullName evidence="1">Uncharacterized protein</fullName>
    </submittedName>
</protein>
<evidence type="ECO:0000313" key="1">
    <source>
        <dbReference type="EMBL" id="TKW51989.1"/>
    </source>
</evidence>
<dbReference type="AlphaFoldDB" id="A0A4U6XA66"/>
<name>A0A4U6XA66_9PEZI</name>
<evidence type="ECO:0000313" key="2">
    <source>
        <dbReference type="Proteomes" id="UP000310108"/>
    </source>
</evidence>
<gene>
    <name evidence="1" type="ORF">CTA1_11030</name>
</gene>